<proteinExistence type="predicted"/>
<sequence length="88" mass="9895">MANKMLKNPCKIVPKTVLSHKYSEESPEKVQMYIWCIAWILLGVHPSCLQKFRVSAGGAWNLKIAAGNAVNGRWTELPEPDAFFISSF</sequence>
<keyword evidence="2" id="KW-1185">Reference proteome</keyword>
<reference evidence="1 2" key="1">
    <citation type="submission" date="2019-05" db="EMBL/GenBank/DDBJ databases">
        <title>Another draft genome of Portunus trituberculatus and its Hox gene families provides insights of decapod evolution.</title>
        <authorList>
            <person name="Jeong J.-H."/>
            <person name="Song I."/>
            <person name="Kim S."/>
            <person name="Choi T."/>
            <person name="Kim D."/>
            <person name="Ryu S."/>
            <person name="Kim W."/>
        </authorList>
    </citation>
    <scope>NUCLEOTIDE SEQUENCE [LARGE SCALE GENOMIC DNA]</scope>
    <source>
        <tissue evidence="1">Muscle</tissue>
    </source>
</reference>
<gene>
    <name evidence="1" type="ORF">E2C01_002744</name>
</gene>
<comment type="caution">
    <text evidence="1">The sequence shown here is derived from an EMBL/GenBank/DDBJ whole genome shotgun (WGS) entry which is preliminary data.</text>
</comment>
<dbReference type="Proteomes" id="UP000324222">
    <property type="component" value="Unassembled WGS sequence"/>
</dbReference>
<accession>A0A5B7CP16</accession>
<dbReference type="AlphaFoldDB" id="A0A5B7CP16"/>
<dbReference type="EMBL" id="VSRR010000101">
    <property type="protein sequence ID" value="MPC10116.1"/>
    <property type="molecule type" value="Genomic_DNA"/>
</dbReference>
<organism evidence="1 2">
    <name type="scientific">Portunus trituberculatus</name>
    <name type="common">Swimming crab</name>
    <name type="synonym">Neptunus trituberculatus</name>
    <dbReference type="NCBI Taxonomy" id="210409"/>
    <lineage>
        <taxon>Eukaryota</taxon>
        <taxon>Metazoa</taxon>
        <taxon>Ecdysozoa</taxon>
        <taxon>Arthropoda</taxon>
        <taxon>Crustacea</taxon>
        <taxon>Multicrustacea</taxon>
        <taxon>Malacostraca</taxon>
        <taxon>Eumalacostraca</taxon>
        <taxon>Eucarida</taxon>
        <taxon>Decapoda</taxon>
        <taxon>Pleocyemata</taxon>
        <taxon>Brachyura</taxon>
        <taxon>Eubrachyura</taxon>
        <taxon>Portunoidea</taxon>
        <taxon>Portunidae</taxon>
        <taxon>Portuninae</taxon>
        <taxon>Portunus</taxon>
    </lineage>
</organism>
<evidence type="ECO:0000313" key="2">
    <source>
        <dbReference type="Proteomes" id="UP000324222"/>
    </source>
</evidence>
<name>A0A5B7CP16_PORTR</name>
<evidence type="ECO:0000313" key="1">
    <source>
        <dbReference type="EMBL" id="MPC10116.1"/>
    </source>
</evidence>
<protein>
    <submittedName>
        <fullName evidence="1">Uncharacterized protein</fullName>
    </submittedName>
</protein>